<dbReference type="InterPro" id="IPR005467">
    <property type="entry name" value="His_kinase_dom"/>
</dbReference>
<evidence type="ECO:0000256" key="16">
    <source>
        <dbReference type="SAM" id="Phobius"/>
    </source>
</evidence>
<dbReference type="PANTHER" id="PTHR44936:SF5">
    <property type="entry name" value="SENSOR HISTIDINE KINASE ENVZ"/>
    <property type="match status" value="1"/>
</dbReference>
<keyword evidence="10 19" id="KW-0418">Kinase</keyword>
<evidence type="ECO:0000256" key="4">
    <source>
        <dbReference type="ARBA" id="ARBA00022475"/>
    </source>
</evidence>
<dbReference type="InterPro" id="IPR003660">
    <property type="entry name" value="HAMP_dom"/>
</dbReference>
<keyword evidence="11" id="KW-0067">ATP-binding</keyword>
<dbReference type="SMART" id="SM00388">
    <property type="entry name" value="HisKA"/>
    <property type="match status" value="1"/>
</dbReference>
<organism evidence="19 20">
    <name type="scientific">Methylopila henanensis</name>
    <dbReference type="NCBI Taxonomy" id="873516"/>
    <lineage>
        <taxon>Bacteria</taxon>
        <taxon>Pseudomonadati</taxon>
        <taxon>Pseudomonadota</taxon>
        <taxon>Alphaproteobacteria</taxon>
        <taxon>Hyphomicrobiales</taxon>
        <taxon>Methylopilaceae</taxon>
        <taxon>Methylopila</taxon>
    </lineage>
</organism>
<dbReference type="SMART" id="SM00387">
    <property type="entry name" value="HATPase_c"/>
    <property type="match status" value="1"/>
</dbReference>
<dbReference type="Gene3D" id="3.30.565.10">
    <property type="entry name" value="Histidine kinase-like ATPase, C-terminal domain"/>
    <property type="match status" value="1"/>
</dbReference>
<evidence type="ECO:0000256" key="7">
    <source>
        <dbReference type="ARBA" id="ARBA00022679"/>
    </source>
</evidence>
<feature type="region of interest" description="Disordered" evidence="15">
    <location>
        <begin position="117"/>
        <end position="140"/>
    </location>
</feature>
<evidence type="ECO:0000256" key="9">
    <source>
        <dbReference type="ARBA" id="ARBA00022741"/>
    </source>
</evidence>
<evidence type="ECO:0000313" key="20">
    <source>
        <dbReference type="Proteomes" id="UP001597308"/>
    </source>
</evidence>
<name>A0ABW4K7C2_9HYPH</name>
<sequence>MTRLWTRSLTIQFIGLMLLALAVSQGLGAVLFLGERSEALHKAAKAEFLSRCASIAQVVESTPPNLRDDILNASGTTYSRFWYTPDAPGDAVAWRGEAFSQLGRPLPSFASLGSPAKLSSGSSFTPSTEPPPESSWRDLPPQAWPLSRPAKFQYINNSNGMGLAVQLKDGGWLNTALAKPAPAGFWTMQSTVSMGLAAVLLCGIAAFIARGITRPMRQMALASEAVGRGEQRTLPETGPDDIRQTAEAFNLMQARLQRFIDDRTRMLAAIGHDLRTPITSLRLRAEFVQDEETREKMLATIDELRAMTEAGLAFAREESVIEETRAVDVRSLVESMCDDLAEIGHDVSFVEGPRVKLRCRPDSLRRAARNLVENAVRYGGRARVSVVETSQTVEIVVEDDGPGIPAEAMEKVFAPFFRLEESRNRETGGMGLGLAISRTIVRRHGGDVTLTNRDSGLRAVITLPAFEAGAEAESRSLRRLFRTPAAPYGPTKQAVSPSS</sequence>
<evidence type="ECO:0000259" key="18">
    <source>
        <dbReference type="PROSITE" id="PS50885"/>
    </source>
</evidence>
<keyword evidence="9" id="KW-0547">Nucleotide-binding</keyword>
<comment type="caution">
    <text evidence="19">The sequence shown here is derived from an EMBL/GenBank/DDBJ whole genome shotgun (WGS) entry which is preliminary data.</text>
</comment>
<evidence type="ECO:0000256" key="10">
    <source>
        <dbReference type="ARBA" id="ARBA00022777"/>
    </source>
</evidence>
<evidence type="ECO:0000256" key="5">
    <source>
        <dbReference type="ARBA" id="ARBA00022519"/>
    </source>
</evidence>
<keyword evidence="13" id="KW-0902">Two-component regulatory system</keyword>
<dbReference type="Pfam" id="PF00672">
    <property type="entry name" value="HAMP"/>
    <property type="match status" value="1"/>
</dbReference>
<dbReference type="EC" id="2.7.13.3" evidence="3"/>
<gene>
    <name evidence="19" type="ORF">ACFSCV_13485</name>
</gene>
<dbReference type="SMART" id="SM00304">
    <property type="entry name" value="HAMP"/>
    <property type="match status" value="1"/>
</dbReference>
<dbReference type="Pfam" id="PF00512">
    <property type="entry name" value="HisKA"/>
    <property type="match status" value="1"/>
</dbReference>
<keyword evidence="7" id="KW-0808">Transferase</keyword>
<dbReference type="PROSITE" id="PS50885">
    <property type="entry name" value="HAMP"/>
    <property type="match status" value="1"/>
</dbReference>
<evidence type="ECO:0000256" key="3">
    <source>
        <dbReference type="ARBA" id="ARBA00012438"/>
    </source>
</evidence>
<dbReference type="Pfam" id="PF02518">
    <property type="entry name" value="HATPase_c"/>
    <property type="match status" value="1"/>
</dbReference>
<dbReference type="InterPro" id="IPR003594">
    <property type="entry name" value="HATPase_dom"/>
</dbReference>
<keyword evidence="14 16" id="KW-0472">Membrane</keyword>
<evidence type="ECO:0000256" key="8">
    <source>
        <dbReference type="ARBA" id="ARBA00022692"/>
    </source>
</evidence>
<dbReference type="InterPro" id="IPR036890">
    <property type="entry name" value="HATPase_C_sf"/>
</dbReference>
<comment type="catalytic activity">
    <reaction evidence="1">
        <text>ATP + protein L-histidine = ADP + protein N-phospho-L-histidine.</text>
        <dbReference type="EC" id="2.7.13.3"/>
    </reaction>
</comment>
<protein>
    <recommendedName>
        <fullName evidence="3">histidine kinase</fullName>
        <ecNumber evidence="3">2.7.13.3</ecNumber>
    </recommendedName>
</protein>
<dbReference type="Proteomes" id="UP001597308">
    <property type="component" value="Unassembled WGS sequence"/>
</dbReference>
<feature type="domain" description="HAMP" evidence="18">
    <location>
        <begin position="210"/>
        <end position="261"/>
    </location>
</feature>
<comment type="subcellular location">
    <subcellularLocation>
        <location evidence="2">Cell inner membrane</location>
        <topology evidence="2">Multi-pass membrane protein</topology>
    </subcellularLocation>
</comment>
<evidence type="ECO:0000256" key="6">
    <source>
        <dbReference type="ARBA" id="ARBA00022553"/>
    </source>
</evidence>
<keyword evidence="12 16" id="KW-1133">Transmembrane helix</keyword>
<dbReference type="PROSITE" id="PS50109">
    <property type="entry name" value="HIS_KIN"/>
    <property type="match status" value="1"/>
</dbReference>
<dbReference type="SUPFAM" id="SSF47384">
    <property type="entry name" value="Homodimeric domain of signal transducing histidine kinase"/>
    <property type="match status" value="1"/>
</dbReference>
<dbReference type="CDD" id="cd06225">
    <property type="entry name" value="HAMP"/>
    <property type="match status" value="1"/>
</dbReference>
<dbReference type="PRINTS" id="PR00344">
    <property type="entry name" value="BCTRLSENSOR"/>
</dbReference>
<dbReference type="RefSeq" id="WP_378800097.1">
    <property type="nucleotide sequence ID" value="NZ_JBHUER010000010.1"/>
</dbReference>
<dbReference type="Gene3D" id="1.10.287.130">
    <property type="match status" value="1"/>
</dbReference>
<dbReference type="EMBL" id="JBHUER010000010">
    <property type="protein sequence ID" value="MFD1704012.1"/>
    <property type="molecule type" value="Genomic_DNA"/>
</dbReference>
<accession>A0ABW4K7C2</accession>
<evidence type="ECO:0000256" key="13">
    <source>
        <dbReference type="ARBA" id="ARBA00023012"/>
    </source>
</evidence>
<dbReference type="CDD" id="cd00075">
    <property type="entry name" value="HATPase"/>
    <property type="match status" value="1"/>
</dbReference>
<evidence type="ECO:0000259" key="17">
    <source>
        <dbReference type="PROSITE" id="PS50109"/>
    </source>
</evidence>
<dbReference type="InterPro" id="IPR036097">
    <property type="entry name" value="HisK_dim/P_sf"/>
</dbReference>
<dbReference type="InterPro" id="IPR050980">
    <property type="entry name" value="2C_sensor_his_kinase"/>
</dbReference>
<keyword evidence="8 16" id="KW-0812">Transmembrane</keyword>
<dbReference type="SUPFAM" id="SSF55874">
    <property type="entry name" value="ATPase domain of HSP90 chaperone/DNA topoisomerase II/histidine kinase"/>
    <property type="match status" value="1"/>
</dbReference>
<proteinExistence type="predicted"/>
<evidence type="ECO:0000256" key="12">
    <source>
        <dbReference type="ARBA" id="ARBA00022989"/>
    </source>
</evidence>
<evidence type="ECO:0000256" key="14">
    <source>
        <dbReference type="ARBA" id="ARBA00023136"/>
    </source>
</evidence>
<dbReference type="InterPro" id="IPR003661">
    <property type="entry name" value="HisK_dim/P_dom"/>
</dbReference>
<dbReference type="Gene3D" id="6.10.340.10">
    <property type="match status" value="1"/>
</dbReference>
<evidence type="ECO:0000256" key="15">
    <source>
        <dbReference type="SAM" id="MobiDB-lite"/>
    </source>
</evidence>
<feature type="transmembrane region" description="Helical" evidence="16">
    <location>
        <begin position="186"/>
        <end position="209"/>
    </location>
</feature>
<keyword evidence="20" id="KW-1185">Reference proteome</keyword>
<dbReference type="GO" id="GO:0016301">
    <property type="term" value="F:kinase activity"/>
    <property type="evidence" value="ECO:0007669"/>
    <property type="project" value="UniProtKB-KW"/>
</dbReference>
<dbReference type="InterPro" id="IPR004358">
    <property type="entry name" value="Sig_transdc_His_kin-like_C"/>
</dbReference>
<feature type="domain" description="Histidine kinase" evidence="17">
    <location>
        <begin position="269"/>
        <end position="467"/>
    </location>
</feature>
<evidence type="ECO:0000256" key="2">
    <source>
        <dbReference type="ARBA" id="ARBA00004429"/>
    </source>
</evidence>
<evidence type="ECO:0000256" key="11">
    <source>
        <dbReference type="ARBA" id="ARBA00022840"/>
    </source>
</evidence>
<dbReference type="CDD" id="cd00082">
    <property type="entry name" value="HisKA"/>
    <property type="match status" value="1"/>
</dbReference>
<reference evidence="20" key="1">
    <citation type="journal article" date="2019" name="Int. J. Syst. Evol. Microbiol.">
        <title>The Global Catalogue of Microorganisms (GCM) 10K type strain sequencing project: providing services to taxonomists for standard genome sequencing and annotation.</title>
        <authorList>
            <consortium name="The Broad Institute Genomics Platform"/>
            <consortium name="The Broad Institute Genome Sequencing Center for Infectious Disease"/>
            <person name="Wu L."/>
            <person name="Ma J."/>
        </authorList>
    </citation>
    <scope>NUCLEOTIDE SEQUENCE [LARGE SCALE GENOMIC DNA]</scope>
    <source>
        <strain evidence="20">KCTC 23707</strain>
    </source>
</reference>
<keyword evidence="6" id="KW-0597">Phosphoprotein</keyword>
<evidence type="ECO:0000256" key="1">
    <source>
        <dbReference type="ARBA" id="ARBA00000085"/>
    </source>
</evidence>
<dbReference type="PANTHER" id="PTHR44936">
    <property type="entry name" value="SENSOR PROTEIN CREC"/>
    <property type="match status" value="1"/>
</dbReference>
<evidence type="ECO:0000313" key="19">
    <source>
        <dbReference type="EMBL" id="MFD1704012.1"/>
    </source>
</evidence>
<keyword evidence="5" id="KW-0997">Cell inner membrane</keyword>
<keyword evidence="4" id="KW-1003">Cell membrane</keyword>